<name>A0A6A6REZ0_9PEZI</name>
<evidence type="ECO:0000313" key="4">
    <source>
        <dbReference type="EMBL" id="KAF2503141.1"/>
    </source>
</evidence>
<reference evidence="4" key="1">
    <citation type="journal article" date="2020" name="Stud. Mycol.">
        <title>101 Dothideomycetes genomes: a test case for predicting lifestyles and emergence of pathogens.</title>
        <authorList>
            <person name="Haridas S."/>
            <person name="Albert R."/>
            <person name="Binder M."/>
            <person name="Bloem J."/>
            <person name="Labutti K."/>
            <person name="Salamov A."/>
            <person name="Andreopoulos B."/>
            <person name="Baker S."/>
            <person name="Barry K."/>
            <person name="Bills G."/>
            <person name="Bluhm B."/>
            <person name="Cannon C."/>
            <person name="Castanera R."/>
            <person name="Culley D."/>
            <person name="Daum C."/>
            <person name="Ezra D."/>
            <person name="Gonzalez J."/>
            <person name="Henrissat B."/>
            <person name="Kuo A."/>
            <person name="Liang C."/>
            <person name="Lipzen A."/>
            <person name="Lutzoni F."/>
            <person name="Magnuson J."/>
            <person name="Mondo S."/>
            <person name="Nolan M."/>
            <person name="Ohm R."/>
            <person name="Pangilinan J."/>
            <person name="Park H.-J."/>
            <person name="Ramirez L."/>
            <person name="Alfaro M."/>
            <person name="Sun H."/>
            <person name="Tritt A."/>
            <person name="Yoshinaga Y."/>
            <person name="Zwiers L.-H."/>
            <person name="Turgeon B."/>
            <person name="Goodwin S."/>
            <person name="Spatafora J."/>
            <person name="Crous P."/>
            <person name="Grigoriev I."/>
        </authorList>
    </citation>
    <scope>NUCLEOTIDE SEQUENCE</scope>
    <source>
        <strain evidence="4">CBS 269.34</strain>
    </source>
</reference>
<keyword evidence="5" id="KW-1185">Reference proteome</keyword>
<feature type="transmembrane region" description="Helical" evidence="1">
    <location>
        <begin position="322"/>
        <end position="342"/>
    </location>
</feature>
<feature type="domain" description="Calcium channel YVC1-like C-terminal transmembrane" evidence="3">
    <location>
        <begin position="251"/>
        <end position="523"/>
    </location>
</feature>
<keyword evidence="1" id="KW-1133">Transmembrane helix</keyword>
<dbReference type="Pfam" id="PF23317">
    <property type="entry name" value="YVC1_C"/>
    <property type="match status" value="1"/>
</dbReference>
<accession>A0A6A6REZ0</accession>
<keyword evidence="1" id="KW-0472">Membrane</keyword>
<feature type="transmembrane region" description="Helical" evidence="1">
    <location>
        <begin position="510"/>
        <end position="528"/>
    </location>
</feature>
<protein>
    <submittedName>
        <fullName evidence="4">Uncharacterized protein</fullName>
    </submittedName>
</protein>
<dbReference type="Proteomes" id="UP000799750">
    <property type="component" value="Unassembled WGS sequence"/>
</dbReference>
<feature type="transmembrane region" description="Helical" evidence="1">
    <location>
        <begin position="363"/>
        <end position="383"/>
    </location>
</feature>
<evidence type="ECO:0000256" key="1">
    <source>
        <dbReference type="SAM" id="Phobius"/>
    </source>
</evidence>
<feature type="transmembrane region" description="Helical" evidence="1">
    <location>
        <begin position="478"/>
        <end position="498"/>
    </location>
</feature>
<sequence length="609" mass="70563">MDHDTRVGFHDEIRALLPTRRDEIPPSPIPSKEVTKVALRLKYQIEQVIPCELEEWKITKAHSSVITPAVIKAAKDAGGDEYKGCVVYCLLVVKKWFRRQAILELWDSDLHDVRAVACEVMAKAIIEEEEDMTYLLEEVLLKRYSIMINGKDSLPANAIERAVDLHALRVIGSSGYQKCISFLWRGWLVQDDEDPSRFVDYKEKTNTSYWVHFDPDRMRVPVYQNTVQIAMSLIFLGLYTGAVNTINPTGDLDVVEGLLYLFTLGFMCDEFAKFWKIGRYYIGFWNIFNSTLYGLLTVSFVTRMIALSHPTHHEKRREFNELSYNFLAFSAPMFWMRLLLYLDTYRFFGAMLVVLKVMMKESLIFFALLLVVLIGFLQAFLGLDQVDHELDDTGFIVEAMLKAIMQSPEFEGFDNFAPPFGLILYYIFTFVVMVVLLNILIALYNSAYEDITENAVDEYMALFAQKTMQFVRAPDENVFIAPFNLIEIFLLVIPFEWWMPYETYQRLNNYVMGFIYSPLLLITSFLETKQAHVVKYNRRRGEEDDDTVEEWEQLNDECDFEADGWTKKVEDSKPNVETDAAILELRKLRKDVGELKELIEGLKGSVNGS</sequence>
<dbReference type="PANTHER" id="PTHR35859:SF5">
    <property type="entry name" value="ION TRANSPORT DOMAIN-CONTAINING PROTEIN"/>
    <property type="match status" value="1"/>
</dbReference>
<dbReference type="Pfam" id="PF23190">
    <property type="entry name" value="LHD_TRPY1"/>
    <property type="match status" value="1"/>
</dbReference>
<keyword evidence="1" id="KW-0812">Transmembrane</keyword>
<organism evidence="4 5">
    <name type="scientific">Lophium mytilinum</name>
    <dbReference type="NCBI Taxonomy" id="390894"/>
    <lineage>
        <taxon>Eukaryota</taxon>
        <taxon>Fungi</taxon>
        <taxon>Dikarya</taxon>
        <taxon>Ascomycota</taxon>
        <taxon>Pezizomycotina</taxon>
        <taxon>Dothideomycetes</taxon>
        <taxon>Pleosporomycetidae</taxon>
        <taxon>Mytilinidiales</taxon>
        <taxon>Mytilinidiaceae</taxon>
        <taxon>Lophium</taxon>
    </lineage>
</organism>
<feature type="transmembrane region" description="Helical" evidence="1">
    <location>
        <begin position="423"/>
        <end position="444"/>
    </location>
</feature>
<dbReference type="PANTHER" id="PTHR35859">
    <property type="entry name" value="NONSELECTIVE CATION CHANNEL PROTEIN"/>
    <property type="match status" value="1"/>
</dbReference>
<evidence type="ECO:0000313" key="5">
    <source>
        <dbReference type="Proteomes" id="UP000799750"/>
    </source>
</evidence>
<feature type="transmembrane region" description="Helical" evidence="1">
    <location>
        <begin position="282"/>
        <end position="302"/>
    </location>
</feature>
<evidence type="ECO:0000259" key="2">
    <source>
        <dbReference type="Pfam" id="PF23190"/>
    </source>
</evidence>
<dbReference type="OrthoDB" id="301415at2759"/>
<dbReference type="InterPro" id="IPR056337">
    <property type="entry name" value="LHD_YVC1"/>
</dbReference>
<dbReference type="EMBL" id="MU004181">
    <property type="protein sequence ID" value="KAF2503141.1"/>
    <property type="molecule type" value="Genomic_DNA"/>
</dbReference>
<dbReference type="AlphaFoldDB" id="A0A6A6REZ0"/>
<dbReference type="InterPro" id="IPR052971">
    <property type="entry name" value="TRP_calcium_channel"/>
</dbReference>
<dbReference type="InterPro" id="IPR056336">
    <property type="entry name" value="YVC1_C"/>
</dbReference>
<gene>
    <name evidence="4" type="ORF">BU16DRAFT_521748</name>
</gene>
<evidence type="ECO:0000259" key="3">
    <source>
        <dbReference type="Pfam" id="PF23317"/>
    </source>
</evidence>
<proteinExistence type="predicted"/>
<feature type="domain" description="YVC1 N-terminal linker helical" evidence="2">
    <location>
        <begin position="34"/>
        <end position="213"/>
    </location>
</feature>